<dbReference type="Gene3D" id="2.60.40.10">
    <property type="entry name" value="Immunoglobulins"/>
    <property type="match status" value="2"/>
</dbReference>
<reference evidence="4 5" key="1">
    <citation type="journal article" date="2012" name="BMC Genomics">
        <title>Complete genome sequence of Saccharothrix espanaensis DSM 44229T and comparison to the other completely sequenced Pseudonocardiaceae.</title>
        <authorList>
            <person name="Strobel T."/>
            <person name="Al-Dilaimi A."/>
            <person name="Blom J."/>
            <person name="Gessner A."/>
            <person name="Kalinowski J."/>
            <person name="Luzhetska M."/>
            <person name="Puhler A."/>
            <person name="Szczepanowski R."/>
            <person name="Bechthold A."/>
            <person name="Ruckert C."/>
        </authorList>
    </citation>
    <scope>NUCLEOTIDE SEQUENCE [LARGE SCALE GENOMIC DNA]</scope>
    <source>
        <strain evidence="5">ATCC 51144 / DSM 44229 / JCM 9112 / NBRC 15066 / NRRL 15764</strain>
    </source>
</reference>
<evidence type="ECO:0000256" key="1">
    <source>
        <dbReference type="SAM" id="MobiDB-lite"/>
    </source>
</evidence>
<keyword evidence="5" id="KW-1185">Reference proteome</keyword>
<dbReference type="Proteomes" id="UP000006281">
    <property type="component" value="Chromosome"/>
</dbReference>
<protein>
    <recommendedName>
        <fullName evidence="6">SD-repeat containing protein B domain-containing protein</fullName>
    </recommendedName>
</protein>
<dbReference type="AlphaFoldDB" id="K0K2C2"/>
<dbReference type="EMBL" id="HE804045">
    <property type="protein sequence ID" value="CCH31717.1"/>
    <property type="molecule type" value="Genomic_DNA"/>
</dbReference>
<feature type="compositionally biased region" description="Pro residues" evidence="1">
    <location>
        <begin position="56"/>
        <end position="87"/>
    </location>
</feature>
<feature type="region of interest" description="Disordered" evidence="1">
    <location>
        <begin position="26"/>
        <end position="92"/>
    </location>
</feature>
<feature type="region of interest" description="Disordered" evidence="1">
    <location>
        <begin position="511"/>
        <end position="539"/>
    </location>
</feature>
<dbReference type="SUPFAM" id="SSF117074">
    <property type="entry name" value="Hypothetical protein PA1324"/>
    <property type="match status" value="1"/>
</dbReference>
<accession>K0K2C2</accession>
<evidence type="ECO:0000313" key="5">
    <source>
        <dbReference type="Proteomes" id="UP000006281"/>
    </source>
</evidence>
<evidence type="ECO:0000313" key="4">
    <source>
        <dbReference type="EMBL" id="CCH31717.1"/>
    </source>
</evidence>
<evidence type="ECO:0000256" key="3">
    <source>
        <dbReference type="SAM" id="SignalP"/>
    </source>
</evidence>
<dbReference type="PATRIC" id="fig|1179773.3.peg.4444"/>
<keyword evidence="3" id="KW-0732">Signal</keyword>
<organism evidence="4 5">
    <name type="scientific">Saccharothrix espanaensis (strain ATCC 51144 / DSM 44229 / JCM 9112 / NBRC 15066 / NRRL 15764)</name>
    <dbReference type="NCBI Taxonomy" id="1179773"/>
    <lineage>
        <taxon>Bacteria</taxon>
        <taxon>Bacillati</taxon>
        <taxon>Actinomycetota</taxon>
        <taxon>Actinomycetes</taxon>
        <taxon>Pseudonocardiales</taxon>
        <taxon>Pseudonocardiaceae</taxon>
        <taxon>Saccharothrix</taxon>
    </lineage>
</organism>
<dbReference type="OrthoDB" id="3694469at2"/>
<evidence type="ECO:0000256" key="2">
    <source>
        <dbReference type="SAM" id="Phobius"/>
    </source>
</evidence>
<evidence type="ECO:0008006" key="6">
    <source>
        <dbReference type="Google" id="ProtNLM"/>
    </source>
</evidence>
<name>K0K2C2_SACES</name>
<dbReference type="BioCyc" id="SESP1179773:BN6_RS21480-MONOMER"/>
<keyword evidence="2" id="KW-0812">Transmembrane</keyword>
<dbReference type="HOGENOM" id="CLU_475576_0_0_11"/>
<keyword evidence="2" id="KW-0472">Membrane</keyword>
<dbReference type="eggNOG" id="COG3170">
    <property type="taxonomic scope" value="Bacteria"/>
</dbReference>
<dbReference type="RefSeq" id="WP_015101829.1">
    <property type="nucleotide sequence ID" value="NC_019673.1"/>
</dbReference>
<dbReference type="GO" id="GO:0005975">
    <property type="term" value="P:carbohydrate metabolic process"/>
    <property type="evidence" value="ECO:0007669"/>
    <property type="project" value="UniProtKB-ARBA"/>
</dbReference>
<feature type="signal peptide" evidence="3">
    <location>
        <begin position="1"/>
        <end position="28"/>
    </location>
</feature>
<feature type="chain" id="PRO_5003834449" description="SD-repeat containing protein B domain-containing protein" evidence="3">
    <location>
        <begin position="29"/>
        <end position="573"/>
    </location>
</feature>
<keyword evidence="2" id="KW-1133">Transmembrane helix</keyword>
<dbReference type="KEGG" id="sesp:BN6_44360"/>
<feature type="compositionally biased region" description="Low complexity" evidence="1">
    <location>
        <begin position="39"/>
        <end position="55"/>
    </location>
</feature>
<proteinExistence type="predicted"/>
<sequence length="573" mass="58670">MSRLCQSTGALLLTALLALGVSVGPAAAQTTDPPETSRPAPTDTTTPQSPTTETPIPVPTTPAPTPAPPYPPDPAPPGSTPTAPVEPPTAAAPEAGVDLRIAVVYDKPAYYAHEVVRARATVTNVGTATATGVGVTSTGNIDSNYWSGFGWPGVTLEPGQSAQGTASGYAHYPERGEVRLVVTTTAAEPDASPADNTVTAAVPISIVRGTYSGVVYLDTNGSGTMDPGERAAGFGIRLQGGHPWGSYTVHTDSNGRFTATVPVGRYVVEFAGSEWWFPPTGVEIDDVDDPDVLLRGAGRVEGQITATAAFTKPAYAQDDISVLALTLTNSGPTAVPELKATCWSIYGVLVDLGELGSEQGTSVPGGTSRTYPVTFRVTPEAARAGHLRVDCTVGAPPNGNGAIRVEAVARVPGAHADRAVGRLLRLLPRGVTCAMCPPAAEPLTGVKVYLRNQVTGQVVARAVSGLQGSFEFHDLPADLYDFGVVGPWKATGPFEVRAGDNGGNPTIVYVESAPDQPDPDQLDPGAGPPPGGAPAHDPDALAATGVGVGWLALSGLLSLVAGVALVSRLGRRA</sequence>
<gene>
    <name evidence="4" type="ordered locus">BN6_44360</name>
</gene>
<dbReference type="InterPro" id="IPR013783">
    <property type="entry name" value="Ig-like_fold"/>
</dbReference>
<feature type="transmembrane region" description="Helical" evidence="2">
    <location>
        <begin position="548"/>
        <end position="567"/>
    </location>
</feature>